<dbReference type="RefSeq" id="WP_200688615.1">
    <property type="nucleotide sequence ID" value="NZ_JAEPRQ010000008.1"/>
</dbReference>
<name>A0A934SIE2_9RHOB</name>
<dbReference type="AlphaFoldDB" id="A0A934SIE2"/>
<dbReference type="Proteomes" id="UP000640485">
    <property type="component" value="Unassembled WGS sequence"/>
</dbReference>
<dbReference type="EMBL" id="JAEPRQ010000008">
    <property type="protein sequence ID" value="MBK4217661.1"/>
    <property type="molecule type" value="Genomic_DNA"/>
</dbReference>
<gene>
    <name evidence="2" type="ORF">JJJ17_17150</name>
</gene>
<keyword evidence="3" id="KW-1185">Reference proteome</keyword>
<evidence type="ECO:0000313" key="2">
    <source>
        <dbReference type="EMBL" id="MBK4217661.1"/>
    </source>
</evidence>
<comment type="caution">
    <text evidence="2">The sequence shown here is derived from an EMBL/GenBank/DDBJ whole genome shotgun (WGS) entry which is preliminary data.</text>
</comment>
<keyword evidence="1" id="KW-0732">Signal</keyword>
<reference evidence="2" key="1">
    <citation type="submission" date="2021-01" db="EMBL/GenBank/DDBJ databases">
        <title>Paracoccus amoyensis sp. nov., isolated from the surface seawater along the coast of Xiamen Island, China.</title>
        <authorList>
            <person name="Lyu L."/>
        </authorList>
    </citation>
    <scope>NUCLEOTIDE SEQUENCE</scope>
    <source>
        <strain evidence="2">MJ17</strain>
    </source>
</reference>
<accession>A0A934SIE2</accession>
<organism evidence="2 3">
    <name type="scientific">Paracoccus caeni</name>
    <dbReference type="NCBI Taxonomy" id="657651"/>
    <lineage>
        <taxon>Bacteria</taxon>
        <taxon>Pseudomonadati</taxon>
        <taxon>Pseudomonadota</taxon>
        <taxon>Alphaproteobacteria</taxon>
        <taxon>Rhodobacterales</taxon>
        <taxon>Paracoccaceae</taxon>
        <taxon>Paracoccus</taxon>
    </lineage>
</organism>
<evidence type="ECO:0008006" key="4">
    <source>
        <dbReference type="Google" id="ProtNLM"/>
    </source>
</evidence>
<sequence length="95" mass="9264">MNKIRFAAIGTIILVLAGCAQPGPGNYSRTPGYGQSGQYYGQTTNRPANNAALRTVGGAGAGALIAEATGGSKTKGALLGAIAGGLSCQATGGCY</sequence>
<feature type="signal peptide" evidence="1">
    <location>
        <begin position="1"/>
        <end position="22"/>
    </location>
</feature>
<protein>
    <recommendedName>
        <fullName evidence="4">17 kDa surface antigen</fullName>
    </recommendedName>
</protein>
<evidence type="ECO:0000313" key="3">
    <source>
        <dbReference type="Proteomes" id="UP000640485"/>
    </source>
</evidence>
<feature type="chain" id="PRO_5037644430" description="17 kDa surface antigen" evidence="1">
    <location>
        <begin position="23"/>
        <end position="95"/>
    </location>
</feature>
<evidence type="ECO:0000256" key="1">
    <source>
        <dbReference type="SAM" id="SignalP"/>
    </source>
</evidence>
<dbReference type="PROSITE" id="PS51257">
    <property type="entry name" value="PROKAR_LIPOPROTEIN"/>
    <property type="match status" value="1"/>
</dbReference>
<proteinExistence type="predicted"/>